<keyword evidence="1 3" id="KW-0853">WD repeat</keyword>
<feature type="repeat" description="WD" evidence="3">
    <location>
        <begin position="96"/>
        <end position="126"/>
    </location>
</feature>
<sequence>MLFHEERAVAWDPFAMESHTVDVMMAASLSLKGTLNYERFGQKLGVERNVLKLIGKSDSDAGCLRFLTRDNDLTLEYRRRAVEIWDLAVGKLKIRVEAHEAGVRDLQIFESRLVAASNDRVIKVWDTAFCGSLQGVQELGGHGDPVHCVSLGGPAGPTVCTGAADGLVRVWDFRYVGSWDGSVHV</sequence>
<evidence type="ECO:0000256" key="2">
    <source>
        <dbReference type="ARBA" id="ARBA00022737"/>
    </source>
</evidence>
<reference evidence="4 5" key="1">
    <citation type="journal article" date="2021" name="Genome Biol.">
        <title>AFLAP: assembly-free linkage analysis pipeline using k-mers from genome sequencing data.</title>
        <authorList>
            <person name="Fletcher K."/>
            <person name="Zhang L."/>
            <person name="Gil J."/>
            <person name="Han R."/>
            <person name="Cavanaugh K."/>
            <person name="Michelmore R."/>
        </authorList>
    </citation>
    <scope>NUCLEOTIDE SEQUENCE [LARGE SCALE GENOMIC DNA]</scope>
    <source>
        <strain evidence="4 5">SF5</strain>
    </source>
</reference>
<dbReference type="GO" id="GO:0005634">
    <property type="term" value="C:nucleus"/>
    <property type="evidence" value="ECO:0007669"/>
    <property type="project" value="TreeGrafter"/>
</dbReference>
<keyword evidence="5" id="KW-1185">Reference proteome</keyword>
<name>A0A976FFT7_BRELC</name>
<dbReference type="InterPro" id="IPR001680">
    <property type="entry name" value="WD40_rpt"/>
</dbReference>
<evidence type="ECO:0000256" key="1">
    <source>
        <dbReference type="ARBA" id="ARBA00022574"/>
    </source>
</evidence>
<dbReference type="InterPro" id="IPR036322">
    <property type="entry name" value="WD40_repeat_dom_sf"/>
</dbReference>
<feature type="repeat" description="WD" evidence="3">
    <location>
        <begin position="139"/>
        <end position="174"/>
    </location>
</feature>
<accession>A0A976FFT7</accession>
<dbReference type="EMBL" id="SHOA02000013">
    <property type="protein sequence ID" value="TDH65694.1"/>
    <property type="molecule type" value="Genomic_DNA"/>
</dbReference>
<dbReference type="Proteomes" id="UP000294530">
    <property type="component" value="Unassembled WGS sequence"/>
</dbReference>
<dbReference type="RefSeq" id="XP_067815193.1">
    <property type="nucleotide sequence ID" value="XM_067964955.1"/>
</dbReference>
<dbReference type="InterPro" id="IPR015943">
    <property type="entry name" value="WD40/YVTN_repeat-like_dom_sf"/>
</dbReference>
<dbReference type="InterPro" id="IPR019775">
    <property type="entry name" value="WD40_repeat_CS"/>
</dbReference>
<dbReference type="PANTHER" id="PTHR22847:SF637">
    <property type="entry name" value="WD REPEAT DOMAIN 5B"/>
    <property type="match status" value="1"/>
</dbReference>
<dbReference type="PROSITE" id="PS50294">
    <property type="entry name" value="WD_REPEATS_REGION"/>
    <property type="match status" value="2"/>
</dbReference>
<dbReference type="GeneID" id="94350626"/>
<evidence type="ECO:0000313" key="5">
    <source>
        <dbReference type="Proteomes" id="UP000294530"/>
    </source>
</evidence>
<evidence type="ECO:0000256" key="3">
    <source>
        <dbReference type="PROSITE-ProRule" id="PRU00221"/>
    </source>
</evidence>
<proteinExistence type="predicted"/>
<protein>
    <recommendedName>
        <fullName evidence="6">Guanine nucleotide-binding protein subunit beta-like protein</fullName>
    </recommendedName>
</protein>
<dbReference type="KEGG" id="blac:94350626"/>
<dbReference type="OrthoDB" id="75250at2759"/>
<dbReference type="AlphaFoldDB" id="A0A976FFT7"/>
<dbReference type="Gene3D" id="2.130.10.10">
    <property type="entry name" value="YVTN repeat-like/Quinoprotein amine dehydrogenase"/>
    <property type="match status" value="1"/>
</dbReference>
<evidence type="ECO:0000313" key="4">
    <source>
        <dbReference type="EMBL" id="TDH65694.1"/>
    </source>
</evidence>
<dbReference type="SMART" id="SM00320">
    <property type="entry name" value="WD40"/>
    <property type="match status" value="2"/>
</dbReference>
<comment type="caution">
    <text evidence="4">The sequence shown here is derived from an EMBL/GenBank/DDBJ whole genome shotgun (WGS) entry which is preliminary data.</text>
</comment>
<dbReference type="PANTHER" id="PTHR22847">
    <property type="entry name" value="WD40 REPEAT PROTEIN"/>
    <property type="match status" value="1"/>
</dbReference>
<organism evidence="4 5">
    <name type="scientific">Bremia lactucae</name>
    <name type="common">Lettuce downy mildew</name>
    <dbReference type="NCBI Taxonomy" id="4779"/>
    <lineage>
        <taxon>Eukaryota</taxon>
        <taxon>Sar</taxon>
        <taxon>Stramenopiles</taxon>
        <taxon>Oomycota</taxon>
        <taxon>Peronosporomycetes</taxon>
        <taxon>Peronosporales</taxon>
        <taxon>Peronosporaceae</taxon>
        <taxon>Bremia</taxon>
    </lineage>
</organism>
<dbReference type="PROSITE" id="PS50082">
    <property type="entry name" value="WD_REPEATS_2"/>
    <property type="match status" value="2"/>
</dbReference>
<dbReference type="SUPFAM" id="SSF50978">
    <property type="entry name" value="WD40 repeat-like"/>
    <property type="match status" value="1"/>
</dbReference>
<evidence type="ECO:0008006" key="6">
    <source>
        <dbReference type="Google" id="ProtNLM"/>
    </source>
</evidence>
<dbReference type="GO" id="GO:1990234">
    <property type="term" value="C:transferase complex"/>
    <property type="evidence" value="ECO:0007669"/>
    <property type="project" value="UniProtKB-ARBA"/>
</dbReference>
<dbReference type="Pfam" id="PF00400">
    <property type="entry name" value="WD40"/>
    <property type="match status" value="2"/>
</dbReference>
<dbReference type="PROSITE" id="PS00678">
    <property type="entry name" value="WD_REPEATS_1"/>
    <property type="match status" value="1"/>
</dbReference>
<gene>
    <name evidence="4" type="ORF">CCR75_006890</name>
</gene>
<keyword evidence="2" id="KW-0677">Repeat</keyword>